<sequence>MSLLRTGQDGAGYRPAHAADLHITAWALTREGCFAQVLAALTDSWVRPRPRTATATAQHEVRAGTDDELLAGVLGCVIARIRSLGQVPVSTRVNVIPGGLRVTSAVADLSAIVSSGPIPKRVSAPHCRCTRGDRMWCCTARIDL</sequence>
<dbReference type="RefSeq" id="WP_091795541.1">
    <property type="nucleotide sequence ID" value="NZ_CP016353.1"/>
</dbReference>
<dbReference type="Gene3D" id="3.55.10.10">
    <property type="entry name" value="Archease domain"/>
    <property type="match status" value="1"/>
</dbReference>
<dbReference type="GO" id="GO:0046872">
    <property type="term" value="F:metal ion binding"/>
    <property type="evidence" value="ECO:0007669"/>
    <property type="project" value="UniProtKB-KW"/>
</dbReference>
<evidence type="ECO:0000256" key="2">
    <source>
        <dbReference type="ARBA" id="ARBA00022694"/>
    </source>
</evidence>
<dbReference type="GO" id="GO:0008033">
    <property type="term" value="P:tRNA processing"/>
    <property type="evidence" value="ECO:0007669"/>
    <property type="project" value="UniProtKB-KW"/>
</dbReference>
<organism evidence="5 6">
    <name type="scientific">Prauserella marina</name>
    <dbReference type="NCBI Taxonomy" id="530584"/>
    <lineage>
        <taxon>Bacteria</taxon>
        <taxon>Bacillati</taxon>
        <taxon>Actinomycetota</taxon>
        <taxon>Actinomycetes</taxon>
        <taxon>Pseudonocardiales</taxon>
        <taxon>Pseudonocardiaceae</taxon>
        <taxon>Prauserella</taxon>
    </lineage>
</organism>
<dbReference type="Proteomes" id="UP000199494">
    <property type="component" value="Unassembled WGS sequence"/>
</dbReference>
<dbReference type="Pfam" id="PF01951">
    <property type="entry name" value="Archease"/>
    <property type="match status" value="1"/>
</dbReference>
<dbReference type="InterPro" id="IPR036820">
    <property type="entry name" value="Archease_dom_sf"/>
</dbReference>
<proteinExistence type="inferred from homology"/>
<keyword evidence="4" id="KW-0106">Calcium</keyword>
<name>A0A222VNK3_9PSEU</name>
<comment type="similarity">
    <text evidence="1">Belongs to the archease family.</text>
</comment>
<keyword evidence="2" id="KW-0819">tRNA processing</keyword>
<dbReference type="KEGG" id="pmad:BAY61_10115"/>
<dbReference type="EMBL" id="FMZE01000001">
    <property type="protein sequence ID" value="SDC09054.1"/>
    <property type="molecule type" value="Genomic_DNA"/>
</dbReference>
<gene>
    <name evidence="5" type="ORF">SAMN05421630_101386</name>
</gene>
<evidence type="ECO:0000313" key="6">
    <source>
        <dbReference type="Proteomes" id="UP000199494"/>
    </source>
</evidence>
<evidence type="ECO:0000256" key="4">
    <source>
        <dbReference type="ARBA" id="ARBA00022837"/>
    </source>
</evidence>
<accession>A0A222VNK3</accession>
<keyword evidence="6" id="KW-1185">Reference proteome</keyword>
<dbReference type="InterPro" id="IPR023572">
    <property type="entry name" value="Archease_dom"/>
</dbReference>
<evidence type="ECO:0000256" key="1">
    <source>
        <dbReference type="ARBA" id="ARBA00007963"/>
    </source>
</evidence>
<evidence type="ECO:0000313" key="5">
    <source>
        <dbReference type="EMBL" id="SDC09054.1"/>
    </source>
</evidence>
<evidence type="ECO:0000256" key="3">
    <source>
        <dbReference type="ARBA" id="ARBA00022723"/>
    </source>
</evidence>
<protein>
    <submittedName>
        <fullName evidence="5">SHS2 domain-containing protein</fullName>
    </submittedName>
</protein>
<dbReference type="AlphaFoldDB" id="A0A222VNK3"/>
<dbReference type="OrthoDB" id="3827441at2"/>
<keyword evidence="3" id="KW-0479">Metal-binding</keyword>
<dbReference type="SUPFAM" id="SSF69819">
    <property type="entry name" value="MTH1598-like"/>
    <property type="match status" value="1"/>
</dbReference>
<reference evidence="5 6" key="1">
    <citation type="submission" date="2016-10" db="EMBL/GenBank/DDBJ databases">
        <authorList>
            <person name="de Groot N.N."/>
        </authorList>
    </citation>
    <scope>NUCLEOTIDE SEQUENCE [LARGE SCALE GENOMIC DNA]</scope>
    <source>
        <strain evidence="5 6">CGMCC 4.5506</strain>
    </source>
</reference>
<dbReference type="STRING" id="530584.SAMN05421630_101386"/>